<name>A0AAD9JH87_RIDPI</name>
<dbReference type="Proteomes" id="UP001209878">
    <property type="component" value="Unassembled WGS sequence"/>
</dbReference>
<feature type="region of interest" description="Disordered" evidence="1">
    <location>
        <begin position="94"/>
        <end position="143"/>
    </location>
</feature>
<accession>A0AAD9JH87</accession>
<proteinExistence type="predicted"/>
<gene>
    <name evidence="3" type="ORF">NP493_2422g00020</name>
    <name evidence="2" type="ORF">NP493_2422g00025</name>
</gene>
<sequence length="143" mass="14940">MSDGSDAEVVAPVAKGTGVADEVELEVSPDKCHAVADDSGDVADANMRPNERPEVTNSAAKSQLSSRASAFSIAALMAKTREDDVTDGIVHVKDVDDVSDVNDDDDDDDVFAEDDDDDDGDGDDDKAKISRNSLNAATVPLGE</sequence>
<evidence type="ECO:0000313" key="4">
    <source>
        <dbReference type="Proteomes" id="UP001209878"/>
    </source>
</evidence>
<evidence type="ECO:0000256" key="1">
    <source>
        <dbReference type="SAM" id="MobiDB-lite"/>
    </source>
</evidence>
<evidence type="ECO:0000313" key="2">
    <source>
        <dbReference type="EMBL" id="KAK2152716.1"/>
    </source>
</evidence>
<dbReference type="AlphaFoldDB" id="A0AAD9JH87"/>
<evidence type="ECO:0000313" key="3">
    <source>
        <dbReference type="EMBL" id="KAK2152717.1"/>
    </source>
</evidence>
<protein>
    <submittedName>
        <fullName evidence="3">Uncharacterized protein</fullName>
    </submittedName>
</protein>
<feature type="region of interest" description="Disordered" evidence="1">
    <location>
        <begin position="1"/>
        <end position="64"/>
    </location>
</feature>
<keyword evidence="4" id="KW-1185">Reference proteome</keyword>
<feature type="compositionally biased region" description="Polar residues" evidence="1">
    <location>
        <begin position="55"/>
        <end position="64"/>
    </location>
</feature>
<dbReference type="EMBL" id="JAODUO010002417">
    <property type="protein sequence ID" value="KAK2152717.1"/>
    <property type="molecule type" value="Genomic_DNA"/>
</dbReference>
<reference evidence="3" key="1">
    <citation type="journal article" date="2023" name="Mol. Biol. Evol.">
        <title>Third-Generation Sequencing Reveals the Adaptive Role of the Epigenome in Three Deep-Sea Polychaetes.</title>
        <authorList>
            <person name="Perez M."/>
            <person name="Aroh O."/>
            <person name="Sun Y."/>
            <person name="Lan Y."/>
            <person name="Juniper S.K."/>
            <person name="Young C.R."/>
            <person name="Angers B."/>
            <person name="Qian P.Y."/>
        </authorList>
    </citation>
    <scope>NUCLEOTIDE SEQUENCE</scope>
    <source>
        <strain evidence="3">R07B-5</strain>
    </source>
</reference>
<feature type="compositionally biased region" description="Acidic residues" evidence="1">
    <location>
        <begin position="97"/>
        <end position="124"/>
    </location>
</feature>
<dbReference type="EMBL" id="JAODUO010002417">
    <property type="protein sequence ID" value="KAK2152716.1"/>
    <property type="molecule type" value="Genomic_DNA"/>
</dbReference>
<comment type="caution">
    <text evidence="3">The sequence shown here is derived from an EMBL/GenBank/DDBJ whole genome shotgun (WGS) entry which is preliminary data.</text>
</comment>
<organism evidence="3 4">
    <name type="scientific">Ridgeia piscesae</name>
    <name type="common">Tubeworm</name>
    <dbReference type="NCBI Taxonomy" id="27915"/>
    <lineage>
        <taxon>Eukaryota</taxon>
        <taxon>Metazoa</taxon>
        <taxon>Spiralia</taxon>
        <taxon>Lophotrochozoa</taxon>
        <taxon>Annelida</taxon>
        <taxon>Polychaeta</taxon>
        <taxon>Sedentaria</taxon>
        <taxon>Canalipalpata</taxon>
        <taxon>Sabellida</taxon>
        <taxon>Siboglinidae</taxon>
        <taxon>Ridgeia</taxon>
    </lineage>
</organism>